<proteinExistence type="predicted"/>
<reference evidence="2 3" key="1">
    <citation type="submission" date="2019-07" db="EMBL/GenBank/DDBJ databases">
        <title>De Novo Assembly of kiwifruit Actinidia rufa.</title>
        <authorList>
            <person name="Sugita-Konishi S."/>
            <person name="Sato K."/>
            <person name="Mori E."/>
            <person name="Abe Y."/>
            <person name="Kisaki G."/>
            <person name="Hamano K."/>
            <person name="Suezawa K."/>
            <person name="Otani M."/>
            <person name="Fukuda T."/>
            <person name="Manabe T."/>
            <person name="Gomi K."/>
            <person name="Tabuchi M."/>
            <person name="Akimitsu K."/>
            <person name="Kataoka I."/>
        </authorList>
    </citation>
    <scope>NUCLEOTIDE SEQUENCE [LARGE SCALE GENOMIC DNA]</scope>
    <source>
        <strain evidence="3">cv. Fuchu</strain>
    </source>
</reference>
<dbReference type="EMBL" id="BJWL01000021">
    <property type="protein sequence ID" value="GFZ09938.1"/>
    <property type="molecule type" value="Genomic_DNA"/>
</dbReference>
<evidence type="ECO:0000256" key="1">
    <source>
        <dbReference type="SAM" id="MobiDB-lite"/>
    </source>
</evidence>
<keyword evidence="3" id="KW-1185">Reference proteome</keyword>
<sequence length="236" mass="27099">MDAFIIYMAAMDEPLNLNYIILKEMDKVRNHSNRTLLFGALLTTVLNHFKVKLSGQQNQYISKGFSITTIKRGISVDNTEDEDEEDEGASRRAMEVEETIDSPPSIQWRDEEIMHEEVPMQREPPMDEEAHMQGEFPMHGEHLSQEGTSTQGGPPVWFLELGNFYENQGQNIDRLGDLYENLYEQHTAFNQQCSNQMAEIEAQFEGLWVHIVPPPPPPPFNPVNAPHRPSYRAPPY</sequence>
<protein>
    <submittedName>
        <fullName evidence="2">Uncharacterized protein</fullName>
    </submittedName>
</protein>
<dbReference type="Proteomes" id="UP000585474">
    <property type="component" value="Unassembled WGS sequence"/>
</dbReference>
<organism evidence="2 3">
    <name type="scientific">Actinidia rufa</name>
    <dbReference type="NCBI Taxonomy" id="165716"/>
    <lineage>
        <taxon>Eukaryota</taxon>
        <taxon>Viridiplantae</taxon>
        <taxon>Streptophyta</taxon>
        <taxon>Embryophyta</taxon>
        <taxon>Tracheophyta</taxon>
        <taxon>Spermatophyta</taxon>
        <taxon>Magnoliopsida</taxon>
        <taxon>eudicotyledons</taxon>
        <taxon>Gunneridae</taxon>
        <taxon>Pentapetalae</taxon>
        <taxon>asterids</taxon>
        <taxon>Ericales</taxon>
        <taxon>Actinidiaceae</taxon>
        <taxon>Actinidia</taxon>
    </lineage>
</organism>
<evidence type="ECO:0000313" key="2">
    <source>
        <dbReference type="EMBL" id="GFZ09938.1"/>
    </source>
</evidence>
<accession>A0A7J0GGU4</accession>
<name>A0A7J0GGU4_9ERIC</name>
<evidence type="ECO:0000313" key="3">
    <source>
        <dbReference type="Proteomes" id="UP000585474"/>
    </source>
</evidence>
<feature type="compositionally biased region" description="Acidic residues" evidence="1">
    <location>
        <begin position="78"/>
        <end position="87"/>
    </location>
</feature>
<gene>
    <name evidence="2" type="ORF">Acr_21g0005370</name>
</gene>
<dbReference type="AlphaFoldDB" id="A0A7J0GGU4"/>
<comment type="caution">
    <text evidence="2">The sequence shown here is derived from an EMBL/GenBank/DDBJ whole genome shotgun (WGS) entry which is preliminary data.</text>
</comment>
<feature type="region of interest" description="Disordered" evidence="1">
    <location>
        <begin position="76"/>
        <end position="101"/>
    </location>
</feature>